<dbReference type="InterPro" id="IPR036388">
    <property type="entry name" value="WH-like_DNA-bd_sf"/>
</dbReference>
<accession>A0A1Y0L1S9</accession>
<evidence type="ECO:0000256" key="7">
    <source>
        <dbReference type="ARBA" id="ARBA00023204"/>
    </source>
</evidence>
<dbReference type="GO" id="GO:0006281">
    <property type="term" value="P:DNA repair"/>
    <property type="evidence" value="ECO:0007669"/>
    <property type="project" value="UniProtKB-KW"/>
</dbReference>
<proteinExistence type="inferred from homology"/>
<evidence type="ECO:0000256" key="8">
    <source>
        <dbReference type="ARBA" id="ARBA00049348"/>
    </source>
</evidence>
<dbReference type="NCBIfam" id="TIGR00589">
    <property type="entry name" value="ogt"/>
    <property type="match status" value="1"/>
</dbReference>
<comment type="similarity">
    <text evidence="2">Belongs to the MGMT family.</text>
</comment>
<evidence type="ECO:0000313" key="10">
    <source>
        <dbReference type="EMBL" id="ATX71312.1"/>
    </source>
</evidence>
<dbReference type="CDD" id="cd06445">
    <property type="entry name" value="ATase"/>
    <property type="match status" value="1"/>
</dbReference>
<dbReference type="EMBL" id="CP024870">
    <property type="protein sequence ID" value="ATX71312.1"/>
    <property type="molecule type" value="Genomic_DNA"/>
</dbReference>
<keyword evidence="6" id="KW-0227">DNA damage</keyword>
<evidence type="ECO:0000313" key="11">
    <source>
        <dbReference type="Proteomes" id="UP000231179"/>
    </source>
</evidence>
<dbReference type="PANTHER" id="PTHR10815:SF13">
    <property type="entry name" value="METHYLATED-DNA--PROTEIN-CYSTEINE METHYLTRANSFERASE"/>
    <property type="match status" value="1"/>
</dbReference>
<dbReference type="KEGG" id="scla:SCLARK_001455"/>
<sequence length="168" mass="19095">MQTKIINYKSFQTNNLNLCVGYCENKVIYLGDHSSDLKQLFAKKNYVFNEDPHLDLTQILNILNQFFQGQPVDKYVTEFMLIGTPFQQKVWRTLARLSWGKTQTYGELAASIQKPKAVRAVASAVGKNPIFLLIPCHRIIGKQSQLKFRGGSALKLQLLNNEGVFLSK</sequence>
<evidence type="ECO:0000256" key="4">
    <source>
        <dbReference type="ARBA" id="ARBA00022603"/>
    </source>
</evidence>
<evidence type="ECO:0000259" key="9">
    <source>
        <dbReference type="Pfam" id="PF01035"/>
    </source>
</evidence>
<dbReference type="InterPro" id="IPR001497">
    <property type="entry name" value="MethylDNA_cys_MeTrfase_AS"/>
</dbReference>
<dbReference type="InterPro" id="IPR014048">
    <property type="entry name" value="MethylDNA_cys_MeTrfase_DNA-bd"/>
</dbReference>
<dbReference type="SUPFAM" id="SSF46767">
    <property type="entry name" value="Methylated DNA-protein cysteine methyltransferase, C-terminal domain"/>
    <property type="match status" value="1"/>
</dbReference>
<dbReference type="FunFam" id="1.10.10.10:FF:000214">
    <property type="entry name" value="Methylated-DNA--protein-cysteine methyltransferase"/>
    <property type="match status" value="1"/>
</dbReference>
<dbReference type="OrthoDB" id="9802228at2"/>
<evidence type="ECO:0000256" key="5">
    <source>
        <dbReference type="ARBA" id="ARBA00022679"/>
    </source>
</evidence>
<dbReference type="GO" id="GO:0032259">
    <property type="term" value="P:methylation"/>
    <property type="evidence" value="ECO:0007669"/>
    <property type="project" value="UniProtKB-KW"/>
</dbReference>
<dbReference type="PROSITE" id="PS00374">
    <property type="entry name" value="MGMT"/>
    <property type="match status" value="1"/>
</dbReference>
<protein>
    <recommendedName>
        <fullName evidence="3">methylated-DNA--[protein]-cysteine S-methyltransferase</fullName>
        <ecNumber evidence="3">2.1.1.63</ecNumber>
    </recommendedName>
</protein>
<keyword evidence="5 10" id="KW-0808">Transferase</keyword>
<comment type="catalytic activity">
    <reaction evidence="8">
        <text>a 6-O-methyl-2'-deoxyguanosine in DNA + L-cysteinyl-[protein] = S-methyl-L-cysteinyl-[protein] + a 2'-deoxyguanosine in DNA</text>
        <dbReference type="Rhea" id="RHEA:24000"/>
        <dbReference type="Rhea" id="RHEA-COMP:10131"/>
        <dbReference type="Rhea" id="RHEA-COMP:10132"/>
        <dbReference type="Rhea" id="RHEA-COMP:11367"/>
        <dbReference type="Rhea" id="RHEA-COMP:11368"/>
        <dbReference type="ChEBI" id="CHEBI:29950"/>
        <dbReference type="ChEBI" id="CHEBI:82612"/>
        <dbReference type="ChEBI" id="CHEBI:85445"/>
        <dbReference type="ChEBI" id="CHEBI:85448"/>
        <dbReference type="EC" id="2.1.1.63"/>
    </reaction>
</comment>
<evidence type="ECO:0000256" key="1">
    <source>
        <dbReference type="ARBA" id="ARBA00001286"/>
    </source>
</evidence>
<dbReference type="Pfam" id="PF01035">
    <property type="entry name" value="DNA_binding_1"/>
    <property type="match status" value="1"/>
</dbReference>
<dbReference type="Proteomes" id="UP000231179">
    <property type="component" value="Chromosome"/>
</dbReference>
<dbReference type="GO" id="GO:0003908">
    <property type="term" value="F:methylated-DNA-[protein]-cysteine S-methyltransferase activity"/>
    <property type="evidence" value="ECO:0007669"/>
    <property type="project" value="UniProtKB-EC"/>
</dbReference>
<keyword evidence="4 10" id="KW-0489">Methyltransferase</keyword>
<gene>
    <name evidence="10" type="primary">adaB</name>
    <name evidence="10" type="ORF">SCLAR_v1c10100</name>
</gene>
<evidence type="ECO:0000256" key="6">
    <source>
        <dbReference type="ARBA" id="ARBA00022763"/>
    </source>
</evidence>
<dbReference type="PANTHER" id="PTHR10815">
    <property type="entry name" value="METHYLATED-DNA--PROTEIN-CYSTEINE METHYLTRANSFERASE"/>
    <property type="match status" value="1"/>
</dbReference>
<reference evidence="10 11" key="1">
    <citation type="submission" date="2017-11" db="EMBL/GenBank/DDBJ databases">
        <title>Complete genome sequence of Spiroplasma clarkii CN-5 (DSM 19994).</title>
        <authorList>
            <person name="Tsai Y.-M."/>
            <person name="Chang A."/>
            <person name="Lo W.-S."/>
            <person name="Kuo C.-H."/>
        </authorList>
    </citation>
    <scope>NUCLEOTIDE SEQUENCE [LARGE SCALE GENOMIC DNA]</scope>
    <source>
        <strain evidence="10 11">CN-5</strain>
    </source>
</reference>
<name>A0A1Y0L1S9_9MOLU</name>
<dbReference type="AlphaFoldDB" id="A0A1Y0L1S9"/>
<comment type="catalytic activity">
    <reaction evidence="1">
        <text>a 4-O-methyl-thymidine in DNA + L-cysteinyl-[protein] = a thymidine in DNA + S-methyl-L-cysteinyl-[protein]</text>
        <dbReference type="Rhea" id="RHEA:53428"/>
        <dbReference type="Rhea" id="RHEA-COMP:10131"/>
        <dbReference type="Rhea" id="RHEA-COMP:10132"/>
        <dbReference type="Rhea" id="RHEA-COMP:13555"/>
        <dbReference type="Rhea" id="RHEA-COMP:13556"/>
        <dbReference type="ChEBI" id="CHEBI:29950"/>
        <dbReference type="ChEBI" id="CHEBI:82612"/>
        <dbReference type="ChEBI" id="CHEBI:137386"/>
        <dbReference type="ChEBI" id="CHEBI:137387"/>
        <dbReference type="EC" id="2.1.1.63"/>
    </reaction>
</comment>
<organism evidence="10 11">
    <name type="scientific">Spiroplasma clarkii</name>
    <dbReference type="NCBI Taxonomy" id="2139"/>
    <lineage>
        <taxon>Bacteria</taxon>
        <taxon>Bacillati</taxon>
        <taxon>Mycoplasmatota</taxon>
        <taxon>Mollicutes</taxon>
        <taxon>Entomoplasmatales</taxon>
        <taxon>Spiroplasmataceae</taxon>
        <taxon>Spiroplasma</taxon>
    </lineage>
</organism>
<keyword evidence="11" id="KW-1185">Reference proteome</keyword>
<evidence type="ECO:0000256" key="3">
    <source>
        <dbReference type="ARBA" id="ARBA00011918"/>
    </source>
</evidence>
<dbReference type="EC" id="2.1.1.63" evidence="3"/>
<dbReference type="RefSeq" id="WP_100254850.1">
    <property type="nucleotide sequence ID" value="NZ_CP015819.1"/>
</dbReference>
<dbReference type="Gene3D" id="1.10.10.10">
    <property type="entry name" value="Winged helix-like DNA-binding domain superfamily/Winged helix DNA-binding domain"/>
    <property type="match status" value="1"/>
</dbReference>
<feature type="domain" description="Methylated-DNA-[protein]-cysteine S-methyltransferase DNA binding" evidence="9">
    <location>
        <begin position="85"/>
        <end position="164"/>
    </location>
</feature>
<evidence type="ECO:0000256" key="2">
    <source>
        <dbReference type="ARBA" id="ARBA00008711"/>
    </source>
</evidence>
<keyword evidence="7" id="KW-0234">DNA repair</keyword>
<dbReference type="InterPro" id="IPR036217">
    <property type="entry name" value="MethylDNA_cys_MeTrfase_DNAb"/>
</dbReference>